<keyword evidence="1" id="KW-1133">Transmembrane helix</keyword>
<keyword evidence="1" id="KW-0472">Membrane</keyword>
<evidence type="ECO:0000313" key="2">
    <source>
        <dbReference type="EMBL" id="OJJ05409.1"/>
    </source>
</evidence>
<evidence type="ECO:0000313" key="3">
    <source>
        <dbReference type="Proteomes" id="UP000184073"/>
    </source>
</evidence>
<dbReference type="Proteomes" id="UP000184073">
    <property type="component" value="Unassembled WGS sequence"/>
</dbReference>
<evidence type="ECO:0000256" key="1">
    <source>
        <dbReference type="SAM" id="Phobius"/>
    </source>
</evidence>
<sequence>MSTSSPAHLEVSSPSLNATSSHAASFESISSSNSRLLAPGLHPLVGFVHWICHRPWGWILCGSPVFLFTCLPPPLCARRFLESSESGPASRFFLFILSFAALFITLAANAILNKGLFKCIWL</sequence>
<accession>A0A1L9PV33</accession>
<keyword evidence="1" id="KW-0812">Transmembrane</keyword>
<reference evidence="3" key="1">
    <citation type="journal article" date="2017" name="Genome Biol.">
        <title>Comparative genomics reveals high biological diversity and specific adaptations in the industrially and medically important fungal genus Aspergillus.</title>
        <authorList>
            <person name="de Vries R.P."/>
            <person name="Riley R."/>
            <person name="Wiebenga A."/>
            <person name="Aguilar-Osorio G."/>
            <person name="Amillis S."/>
            <person name="Uchima C.A."/>
            <person name="Anderluh G."/>
            <person name="Asadollahi M."/>
            <person name="Askin M."/>
            <person name="Barry K."/>
            <person name="Battaglia E."/>
            <person name="Bayram O."/>
            <person name="Benocci T."/>
            <person name="Braus-Stromeyer S.A."/>
            <person name="Caldana C."/>
            <person name="Canovas D."/>
            <person name="Cerqueira G.C."/>
            <person name="Chen F."/>
            <person name="Chen W."/>
            <person name="Choi C."/>
            <person name="Clum A."/>
            <person name="Dos Santos R.A."/>
            <person name="Damasio A.R."/>
            <person name="Diallinas G."/>
            <person name="Emri T."/>
            <person name="Fekete E."/>
            <person name="Flipphi M."/>
            <person name="Freyberg S."/>
            <person name="Gallo A."/>
            <person name="Gournas C."/>
            <person name="Habgood R."/>
            <person name="Hainaut M."/>
            <person name="Harispe M.L."/>
            <person name="Henrissat B."/>
            <person name="Hilden K.S."/>
            <person name="Hope R."/>
            <person name="Hossain A."/>
            <person name="Karabika E."/>
            <person name="Karaffa L."/>
            <person name="Karanyi Z."/>
            <person name="Krasevec N."/>
            <person name="Kuo A."/>
            <person name="Kusch H."/>
            <person name="LaButti K."/>
            <person name="Lagendijk E.L."/>
            <person name="Lapidus A."/>
            <person name="Levasseur A."/>
            <person name="Lindquist E."/>
            <person name="Lipzen A."/>
            <person name="Logrieco A.F."/>
            <person name="MacCabe A."/>
            <person name="Maekelae M.R."/>
            <person name="Malavazi I."/>
            <person name="Melin P."/>
            <person name="Meyer V."/>
            <person name="Mielnichuk N."/>
            <person name="Miskei M."/>
            <person name="Molnar A.P."/>
            <person name="Mule G."/>
            <person name="Ngan C.Y."/>
            <person name="Orejas M."/>
            <person name="Orosz E."/>
            <person name="Ouedraogo J.P."/>
            <person name="Overkamp K.M."/>
            <person name="Park H.-S."/>
            <person name="Perrone G."/>
            <person name="Piumi F."/>
            <person name="Punt P.J."/>
            <person name="Ram A.F."/>
            <person name="Ramon A."/>
            <person name="Rauscher S."/>
            <person name="Record E."/>
            <person name="Riano-Pachon D.M."/>
            <person name="Robert V."/>
            <person name="Roehrig J."/>
            <person name="Ruller R."/>
            <person name="Salamov A."/>
            <person name="Salih N.S."/>
            <person name="Samson R.A."/>
            <person name="Sandor E."/>
            <person name="Sanguinetti M."/>
            <person name="Schuetze T."/>
            <person name="Sepcic K."/>
            <person name="Shelest E."/>
            <person name="Sherlock G."/>
            <person name="Sophianopoulou V."/>
            <person name="Squina F.M."/>
            <person name="Sun H."/>
            <person name="Susca A."/>
            <person name="Todd R.B."/>
            <person name="Tsang A."/>
            <person name="Unkles S.E."/>
            <person name="van de Wiele N."/>
            <person name="van Rossen-Uffink D."/>
            <person name="Oliveira J.V."/>
            <person name="Vesth T.C."/>
            <person name="Visser J."/>
            <person name="Yu J.-H."/>
            <person name="Zhou M."/>
            <person name="Andersen M.R."/>
            <person name="Archer D.B."/>
            <person name="Baker S.E."/>
            <person name="Benoit I."/>
            <person name="Brakhage A.A."/>
            <person name="Braus G.H."/>
            <person name="Fischer R."/>
            <person name="Frisvad J.C."/>
            <person name="Goldman G.H."/>
            <person name="Houbraken J."/>
            <person name="Oakley B."/>
            <person name="Pocsi I."/>
            <person name="Scazzocchio C."/>
            <person name="Seiboth B."/>
            <person name="vanKuyk P.A."/>
            <person name="Wortman J."/>
            <person name="Dyer P.S."/>
            <person name="Grigoriev I.V."/>
        </authorList>
    </citation>
    <scope>NUCLEOTIDE SEQUENCE [LARGE SCALE GENOMIC DNA]</scope>
    <source>
        <strain evidence="3">CBS 583.65</strain>
    </source>
</reference>
<organism evidence="2 3">
    <name type="scientific">Aspergillus versicolor CBS 583.65</name>
    <dbReference type="NCBI Taxonomy" id="1036611"/>
    <lineage>
        <taxon>Eukaryota</taxon>
        <taxon>Fungi</taxon>
        <taxon>Dikarya</taxon>
        <taxon>Ascomycota</taxon>
        <taxon>Pezizomycotina</taxon>
        <taxon>Eurotiomycetes</taxon>
        <taxon>Eurotiomycetidae</taxon>
        <taxon>Eurotiales</taxon>
        <taxon>Aspergillaceae</taxon>
        <taxon>Aspergillus</taxon>
        <taxon>Aspergillus subgen. Nidulantes</taxon>
    </lineage>
</organism>
<dbReference type="VEuPathDB" id="FungiDB:ASPVEDRAFT_845843"/>
<gene>
    <name evidence="2" type="ORF">ASPVEDRAFT_845843</name>
</gene>
<dbReference type="EMBL" id="KV878133">
    <property type="protein sequence ID" value="OJJ05409.1"/>
    <property type="molecule type" value="Genomic_DNA"/>
</dbReference>
<protein>
    <submittedName>
        <fullName evidence="2">Uncharacterized protein</fullName>
    </submittedName>
</protein>
<dbReference type="AlphaFoldDB" id="A0A1L9PV33"/>
<dbReference type="RefSeq" id="XP_040671171.1">
    <property type="nucleotide sequence ID" value="XM_040817566.1"/>
</dbReference>
<feature type="transmembrane region" description="Helical" evidence="1">
    <location>
        <begin position="92"/>
        <end position="112"/>
    </location>
</feature>
<keyword evidence="3" id="KW-1185">Reference proteome</keyword>
<proteinExistence type="predicted"/>
<dbReference type="GeneID" id="63733077"/>
<name>A0A1L9PV33_ASPVE</name>
<feature type="transmembrane region" description="Helical" evidence="1">
    <location>
        <begin position="55"/>
        <end position="71"/>
    </location>
</feature>